<dbReference type="Proteomes" id="UP001491310">
    <property type="component" value="Unassembled WGS sequence"/>
</dbReference>
<proteinExistence type="inferred from homology"/>
<accession>A0ABR2Z1I3</accession>
<dbReference type="InterPro" id="IPR015424">
    <property type="entry name" value="PyrdxlP-dep_Trfase"/>
</dbReference>
<evidence type="ECO:0008006" key="10">
    <source>
        <dbReference type="Google" id="ProtNLM"/>
    </source>
</evidence>
<comment type="cofactor">
    <cofactor evidence="1 6">
        <name>pyridoxal 5'-phosphate</name>
        <dbReference type="ChEBI" id="CHEBI:597326"/>
    </cofactor>
</comment>
<dbReference type="SUPFAM" id="SSF53383">
    <property type="entry name" value="PLP-dependent transferases"/>
    <property type="match status" value="1"/>
</dbReference>
<dbReference type="InterPro" id="IPR002129">
    <property type="entry name" value="PyrdxlP-dep_de-COase"/>
</dbReference>
<dbReference type="PANTHER" id="PTHR45677">
    <property type="entry name" value="GLUTAMATE DECARBOXYLASE-RELATED"/>
    <property type="match status" value="1"/>
</dbReference>
<name>A0ABR2Z1I3_9CHLO</name>
<dbReference type="Pfam" id="PF00282">
    <property type="entry name" value="Pyridoxal_deC"/>
    <property type="match status" value="1"/>
</dbReference>
<evidence type="ECO:0000256" key="7">
    <source>
        <dbReference type="SAM" id="Coils"/>
    </source>
</evidence>
<evidence type="ECO:0000313" key="9">
    <source>
        <dbReference type="Proteomes" id="UP001491310"/>
    </source>
</evidence>
<organism evidence="8 9">
    <name type="scientific">Coccomyxa subellipsoidea</name>
    <dbReference type="NCBI Taxonomy" id="248742"/>
    <lineage>
        <taxon>Eukaryota</taxon>
        <taxon>Viridiplantae</taxon>
        <taxon>Chlorophyta</taxon>
        <taxon>core chlorophytes</taxon>
        <taxon>Trebouxiophyceae</taxon>
        <taxon>Trebouxiophyceae incertae sedis</taxon>
        <taxon>Coccomyxaceae</taxon>
        <taxon>Coccomyxa</taxon>
    </lineage>
</organism>
<evidence type="ECO:0000313" key="8">
    <source>
        <dbReference type="EMBL" id="KAK9917530.1"/>
    </source>
</evidence>
<feature type="coiled-coil region" evidence="7">
    <location>
        <begin position="492"/>
        <end position="567"/>
    </location>
</feature>
<reference evidence="8 9" key="1">
    <citation type="journal article" date="2024" name="Nat. Commun.">
        <title>Phylogenomics reveals the evolutionary origins of lichenization in chlorophyte algae.</title>
        <authorList>
            <person name="Puginier C."/>
            <person name="Libourel C."/>
            <person name="Otte J."/>
            <person name="Skaloud P."/>
            <person name="Haon M."/>
            <person name="Grisel S."/>
            <person name="Petersen M."/>
            <person name="Berrin J.G."/>
            <person name="Delaux P.M."/>
            <person name="Dal Grande F."/>
            <person name="Keller J."/>
        </authorList>
    </citation>
    <scope>NUCLEOTIDE SEQUENCE [LARGE SCALE GENOMIC DNA]</scope>
    <source>
        <strain evidence="8 9">SAG 216-7</strain>
    </source>
</reference>
<keyword evidence="5 6" id="KW-0456">Lyase</keyword>
<evidence type="ECO:0000256" key="3">
    <source>
        <dbReference type="ARBA" id="ARBA00022793"/>
    </source>
</evidence>
<keyword evidence="4 6" id="KW-0663">Pyridoxal phosphate</keyword>
<dbReference type="PANTHER" id="PTHR45677:SF8">
    <property type="entry name" value="CYSTEINE SULFINIC ACID DECARBOXYLASE"/>
    <property type="match status" value="1"/>
</dbReference>
<gene>
    <name evidence="8" type="ORF">WJX75_005371</name>
</gene>
<evidence type="ECO:0000256" key="6">
    <source>
        <dbReference type="RuleBase" id="RU000382"/>
    </source>
</evidence>
<comment type="caution">
    <text evidence="8">The sequence shown here is derived from an EMBL/GenBank/DDBJ whole genome shotgun (WGS) entry which is preliminary data.</text>
</comment>
<sequence length="598" mass="65472">MTTTVRPIPDTGIADAEADSFLLKAAHILTEYVASRGDLAAPVIQLASPEELYSHFDEVKASLTLDDGEKPATEEQLLAAIRVALEFSTRTSHPLFFNQLYGGPEPVGIAGEWLAVATNTNAHTYEVAPVFTLAEVEVLAKMARIVGGAYAGTHDGLFVPGGSIANLYGMHLARNRADTGFKSRGAVGGPRLVAFTSEHAHYSYLKAATMTGLGSDNLVVVPCDGNGAMLPSALEQAILAAKARGGVPFFVGTTAGTTVLGAFDPLPAISEICERHGLWHHVDGTWGAAALLSHTHRSLMAGCERADSLSWNPHKMMGLPLQCSVFLTQHAGLLKQTNASGASYLFQPDKLHAEYDLGDKTIQCGRRPDAFKLWLAWKAYGDAGYEARLDHAMHLAQYLETKILEDGNAFLLVHPRSFTNVCFYWVPPCMRPFHLDRATQSELADMGKVAPKLKHHMQMNGDAMIGFQPLGSWPNFFRIVFASAWSLTEKDLDALLDQIVSAQTHAERALQELAAVREREQALLQRRVEVFERQFREGIADLEHRFLLQAEHLKRELLTKISETKAECEATIENKAQQLTSALESVDRCPCATSTSQW</sequence>
<evidence type="ECO:0000256" key="4">
    <source>
        <dbReference type="ARBA" id="ARBA00022898"/>
    </source>
</evidence>
<dbReference type="InterPro" id="IPR015421">
    <property type="entry name" value="PyrdxlP-dep_Trfase_major"/>
</dbReference>
<evidence type="ECO:0000256" key="1">
    <source>
        <dbReference type="ARBA" id="ARBA00001933"/>
    </source>
</evidence>
<dbReference type="Gene3D" id="3.40.640.10">
    <property type="entry name" value="Type I PLP-dependent aspartate aminotransferase-like (Major domain)"/>
    <property type="match status" value="1"/>
</dbReference>
<dbReference type="CDD" id="cd06450">
    <property type="entry name" value="DOPA_deC_like"/>
    <property type="match status" value="1"/>
</dbReference>
<keyword evidence="7" id="KW-0175">Coiled coil</keyword>
<dbReference type="EMBL" id="JALJOT010000002">
    <property type="protein sequence ID" value="KAK9917530.1"/>
    <property type="molecule type" value="Genomic_DNA"/>
</dbReference>
<evidence type="ECO:0000256" key="2">
    <source>
        <dbReference type="ARBA" id="ARBA00009533"/>
    </source>
</evidence>
<keyword evidence="9" id="KW-1185">Reference proteome</keyword>
<evidence type="ECO:0000256" key="5">
    <source>
        <dbReference type="ARBA" id="ARBA00023239"/>
    </source>
</evidence>
<protein>
    <recommendedName>
        <fullName evidence="10">Glutamate decarboxylase</fullName>
    </recommendedName>
</protein>
<keyword evidence="3" id="KW-0210">Decarboxylase</keyword>
<comment type="similarity">
    <text evidence="2 6">Belongs to the group II decarboxylase family.</text>
</comment>
<dbReference type="Gene3D" id="3.90.1150.170">
    <property type="match status" value="1"/>
</dbReference>